<proteinExistence type="predicted"/>
<sequence>MLVHDPVERAFSKFLEECQKGSIGWSCTASEGSCSVAECEYSASQRGRSTCSKQPKIPGELKKMGGVCSPAGFEQFLFGGESGLKPRSKGKTKLLSKILKVESQYEDLKYFSATHHQEEDENIVDLYLTSKELLHDPKTAKKELEMIESFLGRQVQSPSNSAVVEKVNSLEKLYHQQASQPQPSILAVSSATVGFLQANIAPLPISQKGHKPNLRGGSSQHHAVVVNKRQQHLGITSSYTSSLISPAVLSYLKNLLCPEFQRLEDLIIATKGLYGNSKKRLADLLGHNSCSTGAWWSQI</sequence>
<reference evidence="1" key="1">
    <citation type="submission" date="2021-01" db="EMBL/GenBank/DDBJ databases">
        <authorList>
            <person name="Corre E."/>
            <person name="Pelletier E."/>
            <person name="Niang G."/>
            <person name="Scheremetjew M."/>
            <person name="Finn R."/>
            <person name="Kale V."/>
            <person name="Holt S."/>
            <person name="Cochrane G."/>
            <person name="Meng A."/>
            <person name="Brown T."/>
            <person name="Cohen L."/>
        </authorList>
    </citation>
    <scope>NUCLEOTIDE SEQUENCE</scope>
    <source>
        <strain evidence="1">CCMP3107</strain>
    </source>
</reference>
<dbReference type="EMBL" id="HBIU01015675">
    <property type="protein sequence ID" value="CAE0628623.1"/>
    <property type="molecule type" value="Transcribed_RNA"/>
</dbReference>
<evidence type="ECO:0000313" key="1">
    <source>
        <dbReference type="EMBL" id="CAE0628623.1"/>
    </source>
</evidence>
<gene>
    <name evidence="1" type="ORF">HAKA00212_LOCUS7305</name>
</gene>
<protein>
    <submittedName>
        <fullName evidence="1">Uncharacterized protein</fullName>
    </submittedName>
</protein>
<name>A0A7S3XPN7_HETAK</name>
<dbReference type="AlphaFoldDB" id="A0A7S3XPN7"/>
<organism evidence="1">
    <name type="scientific">Heterosigma akashiwo</name>
    <name type="common">Chromophytic alga</name>
    <name type="synonym">Heterosigma carterae</name>
    <dbReference type="NCBI Taxonomy" id="2829"/>
    <lineage>
        <taxon>Eukaryota</taxon>
        <taxon>Sar</taxon>
        <taxon>Stramenopiles</taxon>
        <taxon>Ochrophyta</taxon>
        <taxon>Raphidophyceae</taxon>
        <taxon>Chattonellales</taxon>
        <taxon>Chattonellaceae</taxon>
        <taxon>Heterosigma</taxon>
    </lineage>
</organism>
<accession>A0A7S3XPN7</accession>